<evidence type="ECO:0000313" key="8">
    <source>
        <dbReference type="EMBL" id="NHR07939.1"/>
    </source>
</evidence>
<dbReference type="Proteomes" id="UP001515641">
    <property type="component" value="Unassembled WGS sequence"/>
</dbReference>
<name>A0ABX0L8I9_9NEIS</name>
<keyword evidence="9" id="KW-1185">Reference proteome</keyword>
<accession>A0ABX0L8I9</accession>
<comment type="caution">
    <text evidence="8">The sequence shown here is derived from an EMBL/GenBank/DDBJ whole genome shotgun (WGS) entry which is preliminary data.</text>
</comment>
<dbReference type="EC" id="3.5.1.28" evidence="3"/>
<comment type="catalytic activity">
    <reaction evidence="1">
        <text>Hydrolyzes the link between N-acetylmuramoyl residues and L-amino acid residues in certain cell-wall glycopeptides.</text>
        <dbReference type="EC" id="3.5.1.28"/>
    </reaction>
</comment>
<sequence>MCAGKTTARILDDKVKWKMISRRHILGWTGALPLLAPLAASVLSSACASAAGTAKSYRIDASLLSENQDSRVRNLVFHYTAVPNGLALEMLTQGQHGASAHYLVPDAALLGMSNKVYQLVPEERRAWHAGRSYWQGDRLINSSSIGIEIVNLGYPSPEEDELPLMRRQWFDFDEAQVSVVAQLAADIIARHQIPPHKVVGHSDVSPGRKVDPGPKFPWERLYRDYNIGAWPEREAVEFYLRRAPYRGDIRDLQKRLLDYGYEAPQTGVLDKESQDVVAAFQMHFRPARYDGVPDAETSAILDALLEKYFDRPRPGRTPGSKPAAAPKKDNGKGSDTWPLTP</sequence>
<feature type="region of interest" description="Disordered" evidence="6">
    <location>
        <begin position="310"/>
        <end position="341"/>
    </location>
</feature>
<dbReference type="CDD" id="cd06583">
    <property type="entry name" value="PGRP"/>
    <property type="match status" value="1"/>
</dbReference>
<dbReference type="PANTHER" id="PTHR30417">
    <property type="entry name" value="N-ACETYLMURAMOYL-L-ALANINE AMIDASE AMID"/>
    <property type="match status" value="1"/>
</dbReference>
<keyword evidence="4" id="KW-0378">Hydrolase</keyword>
<evidence type="ECO:0000256" key="5">
    <source>
        <dbReference type="ARBA" id="ARBA00023316"/>
    </source>
</evidence>
<reference evidence="8 9" key="1">
    <citation type="submission" date="2020-03" db="EMBL/GenBank/DDBJ databases">
        <title>Draft genome sequence of environmentally isolated cultures.</title>
        <authorList>
            <person name="Wilson H.S."/>
            <person name="De Leon M.E."/>
        </authorList>
    </citation>
    <scope>NUCLEOTIDE SEQUENCE [LARGE SCALE GENOMIC DNA]</scope>
    <source>
        <strain evidence="8 9">HSC-31F16</strain>
    </source>
</reference>
<protein>
    <recommendedName>
        <fullName evidence="3">N-acetylmuramoyl-L-alanine amidase</fullName>
        <ecNumber evidence="3">3.5.1.28</ecNumber>
    </recommendedName>
</protein>
<evidence type="ECO:0000256" key="1">
    <source>
        <dbReference type="ARBA" id="ARBA00001561"/>
    </source>
</evidence>
<dbReference type="InterPro" id="IPR002477">
    <property type="entry name" value="Peptidoglycan-bd-like"/>
</dbReference>
<evidence type="ECO:0000256" key="6">
    <source>
        <dbReference type="SAM" id="MobiDB-lite"/>
    </source>
</evidence>
<feature type="domain" description="N-acetylmuramoyl-L-alanine amidase" evidence="7">
    <location>
        <begin position="61"/>
        <end position="213"/>
    </location>
</feature>
<dbReference type="SMART" id="SM00644">
    <property type="entry name" value="Ami_2"/>
    <property type="match status" value="1"/>
</dbReference>
<dbReference type="InterPro" id="IPR006311">
    <property type="entry name" value="TAT_signal"/>
</dbReference>
<keyword evidence="5" id="KW-0961">Cell wall biogenesis/degradation</keyword>
<dbReference type="PROSITE" id="PS51318">
    <property type="entry name" value="TAT"/>
    <property type="match status" value="1"/>
</dbReference>
<dbReference type="Gene3D" id="1.10.101.10">
    <property type="entry name" value="PGBD-like superfamily/PGBD"/>
    <property type="match status" value="1"/>
</dbReference>
<dbReference type="InterPro" id="IPR036505">
    <property type="entry name" value="Amidase/PGRP_sf"/>
</dbReference>
<proteinExistence type="inferred from homology"/>
<evidence type="ECO:0000256" key="3">
    <source>
        <dbReference type="ARBA" id="ARBA00011901"/>
    </source>
</evidence>
<dbReference type="Gene3D" id="3.40.80.10">
    <property type="entry name" value="Peptidoglycan recognition protein-like"/>
    <property type="match status" value="1"/>
</dbReference>
<evidence type="ECO:0000259" key="7">
    <source>
        <dbReference type="SMART" id="SM00644"/>
    </source>
</evidence>
<gene>
    <name evidence="8" type="ORF">HA052_22375</name>
</gene>
<comment type="similarity">
    <text evidence="2">Belongs to the N-acetylmuramoyl-L-alanine amidase 2 family.</text>
</comment>
<dbReference type="SUPFAM" id="SSF55846">
    <property type="entry name" value="N-acetylmuramoyl-L-alanine amidase-like"/>
    <property type="match status" value="1"/>
</dbReference>
<dbReference type="EMBL" id="JAAOMA010000046">
    <property type="protein sequence ID" value="NHR07939.1"/>
    <property type="molecule type" value="Genomic_DNA"/>
</dbReference>
<dbReference type="PANTHER" id="PTHR30417:SF1">
    <property type="entry name" value="N-ACETYLMURAMOYL-L-ALANINE AMIDASE AMID"/>
    <property type="match status" value="1"/>
</dbReference>
<organism evidence="8 9">
    <name type="scientific">Chromobacterium fluminis</name>
    <dbReference type="NCBI Taxonomy" id="3044269"/>
    <lineage>
        <taxon>Bacteria</taxon>
        <taxon>Pseudomonadati</taxon>
        <taxon>Pseudomonadota</taxon>
        <taxon>Betaproteobacteria</taxon>
        <taxon>Neisseriales</taxon>
        <taxon>Chromobacteriaceae</taxon>
        <taxon>Chromobacterium</taxon>
    </lineage>
</organism>
<evidence type="ECO:0000256" key="2">
    <source>
        <dbReference type="ARBA" id="ARBA00007553"/>
    </source>
</evidence>
<dbReference type="SUPFAM" id="SSF47090">
    <property type="entry name" value="PGBD-like"/>
    <property type="match status" value="1"/>
</dbReference>
<dbReference type="InterPro" id="IPR002502">
    <property type="entry name" value="Amidase_domain"/>
</dbReference>
<dbReference type="InterPro" id="IPR036365">
    <property type="entry name" value="PGBD-like_sf"/>
</dbReference>
<evidence type="ECO:0000256" key="4">
    <source>
        <dbReference type="ARBA" id="ARBA00022801"/>
    </source>
</evidence>
<dbReference type="Pfam" id="PF01510">
    <property type="entry name" value="Amidase_2"/>
    <property type="match status" value="1"/>
</dbReference>
<dbReference type="InterPro" id="IPR036366">
    <property type="entry name" value="PGBDSf"/>
</dbReference>
<evidence type="ECO:0000313" key="9">
    <source>
        <dbReference type="Proteomes" id="UP001515641"/>
    </source>
</evidence>
<dbReference type="InterPro" id="IPR051206">
    <property type="entry name" value="NAMLAA_amidase_2"/>
</dbReference>
<dbReference type="Pfam" id="PF01471">
    <property type="entry name" value="PG_binding_1"/>
    <property type="match status" value="1"/>
</dbReference>